<protein>
    <recommendedName>
        <fullName evidence="10">Lysophospholipid acyltransferase 7</fullName>
    </recommendedName>
</protein>
<evidence type="ECO:0000256" key="6">
    <source>
        <dbReference type="ARBA" id="ARBA00022989"/>
    </source>
</evidence>
<dbReference type="GO" id="GO:0006661">
    <property type="term" value="P:phosphatidylinositol biosynthetic process"/>
    <property type="evidence" value="ECO:0007669"/>
    <property type="project" value="TreeGrafter"/>
</dbReference>
<evidence type="ECO:0000256" key="3">
    <source>
        <dbReference type="ARBA" id="ARBA00010323"/>
    </source>
</evidence>
<feature type="transmembrane region" description="Helical" evidence="11">
    <location>
        <begin position="89"/>
        <end position="106"/>
    </location>
</feature>
<dbReference type="PANTHER" id="PTHR13906:SF16">
    <property type="entry name" value="LYSOPHOSPHOLIPID ACYLTRANSFERASE 7"/>
    <property type="match status" value="1"/>
</dbReference>
<evidence type="ECO:0000256" key="4">
    <source>
        <dbReference type="ARBA" id="ARBA00022679"/>
    </source>
</evidence>
<dbReference type="GO" id="GO:0044233">
    <property type="term" value="C:mitochondria-associated endoplasmic reticulum membrane contact site"/>
    <property type="evidence" value="ECO:0007669"/>
    <property type="project" value="TreeGrafter"/>
</dbReference>
<dbReference type="AlphaFoldDB" id="A0AAN8XM59"/>
<keyword evidence="8" id="KW-0012">Acyltransferase</keyword>
<sequence length="354" mass="41558">MVQMILTLKIVGLAFEVHDSHVESKLKSTEPQYKNQNDLEMNFTEIFHYAYSYIGVLTGPYYSYKTFNDYYKNDFYKYLDCDSLTKRKLTLVPMYAILFLIVNHYFPVKYAESEEFYTETTFWYRLWYVTPVFISFRMRIYVGLILSEAACIIAGLGAYPEISHPKPGKGPSVNFELVQKMRLDSSLKAKSSFNFETVNNINTWYTETDPFMRSSIKYWNMCVQYWMAYVVYKRFPIKPLRTAATFAVSALWHGVYAGYYLCLCSAPFYLVIEDMWKHMLDTSSNGLKNKVLYVLYWMVRTQAFSYLGMAFSLLSMKSALRYYGSVFYIYHFTSLLGLLLGLGLKNMTKKNKKV</sequence>
<evidence type="ECO:0000256" key="2">
    <source>
        <dbReference type="ARBA" id="ARBA00005074"/>
    </source>
</evidence>
<dbReference type="GO" id="GO:0071617">
    <property type="term" value="F:lysophospholipid acyltransferase activity"/>
    <property type="evidence" value="ECO:0007669"/>
    <property type="project" value="TreeGrafter"/>
</dbReference>
<feature type="transmembrane region" description="Helical" evidence="11">
    <location>
        <begin position="293"/>
        <end position="314"/>
    </location>
</feature>
<keyword evidence="4" id="KW-0808">Transferase</keyword>
<comment type="pathway">
    <text evidence="9">Phospholipid metabolism.</text>
</comment>
<evidence type="ECO:0000256" key="9">
    <source>
        <dbReference type="ARBA" id="ARBA00025707"/>
    </source>
</evidence>
<proteinExistence type="inferred from homology"/>
<comment type="pathway">
    <text evidence="2">Lipid metabolism; phospholipid metabolism.</text>
</comment>
<dbReference type="InterPro" id="IPR004299">
    <property type="entry name" value="MBOAT_fam"/>
</dbReference>
<evidence type="ECO:0000313" key="12">
    <source>
        <dbReference type="EMBL" id="KAK6643374.1"/>
    </source>
</evidence>
<accession>A0AAN8XM59</accession>
<dbReference type="EMBL" id="JAWJWE010000002">
    <property type="protein sequence ID" value="KAK6643374.1"/>
    <property type="molecule type" value="Genomic_DNA"/>
</dbReference>
<dbReference type="InterPro" id="IPR049941">
    <property type="entry name" value="LPLAT_7/PORCN-like"/>
</dbReference>
<evidence type="ECO:0000256" key="7">
    <source>
        <dbReference type="ARBA" id="ARBA00023136"/>
    </source>
</evidence>
<organism evidence="12 13">
    <name type="scientific">Polyplax serrata</name>
    <name type="common">Common mouse louse</name>
    <dbReference type="NCBI Taxonomy" id="468196"/>
    <lineage>
        <taxon>Eukaryota</taxon>
        <taxon>Metazoa</taxon>
        <taxon>Ecdysozoa</taxon>
        <taxon>Arthropoda</taxon>
        <taxon>Hexapoda</taxon>
        <taxon>Insecta</taxon>
        <taxon>Pterygota</taxon>
        <taxon>Neoptera</taxon>
        <taxon>Paraneoptera</taxon>
        <taxon>Psocodea</taxon>
        <taxon>Troctomorpha</taxon>
        <taxon>Phthiraptera</taxon>
        <taxon>Anoplura</taxon>
        <taxon>Polyplacidae</taxon>
        <taxon>Polyplax</taxon>
    </lineage>
</organism>
<feature type="transmembrane region" description="Helical" evidence="11">
    <location>
        <begin position="326"/>
        <end position="344"/>
    </location>
</feature>
<evidence type="ECO:0000313" key="13">
    <source>
        <dbReference type="Proteomes" id="UP001372834"/>
    </source>
</evidence>
<keyword evidence="5 11" id="KW-0812">Transmembrane</keyword>
<evidence type="ECO:0000256" key="11">
    <source>
        <dbReference type="SAM" id="Phobius"/>
    </source>
</evidence>
<comment type="caution">
    <text evidence="12">The sequence shown here is derived from an EMBL/GenBank/DDBJ whole genome shotgun (WGS) entry which is preliminary data.</text>
</comment>
<evidence type="ECO:0000256" key="10">
    <source>
        <dbReference type="ARBA" id="ARBA00093678"/>
    </source>
</evidence>
<name>A0AAN8XM59_POLSC</name>
<comment type="similarity">
    <text evidence="3">Belongs to the membrane-bound acyltransferase family.</text>
</comment>
<reference evidence="12 13" key="1">
    <citation type="submission" date="2023-10" db="EMBL/GenBank/DDBJ databases">
        <title>Genomes of two closely related lineages of the louse Polyplax serrata with different host specificities.</title>
        <authorList>
            <person name="Martinu J."/>
            <person name="Tarabai H."/>
            <person name="Stefka J."/>
            <person name="Hypsa V."/>
        </authorList>
    </citation>
    <scope>NUCLEOTIDE SEQUENCE [LARGE SCALE GENOMIC DNA]</scope>
    <source>
        <strain evidence="12">HR10_N</strain>
    </source>
</reference>
<feature type="transmembrane region" description="Helical" evidence="11">
    <location>
        <begin position="140"/>
        <end position="159"/>
    </location>
</feature>
<evidence type="ECO:0000256" key="5">
    <source>
        <dbReference type="ARBA" id="ARBA00022692"/>
    </source>
</evidence>
<keyword evidence="6 11" id="KW-1133">Transmembrane helix</keyword>
<dbReference type="GO" id="GO:0030258">
    <property type="term" value="P:lipid modification"/>
    <property type="evidence" value="ECO:0007669"/>
    <property type="project" value="TreeGrafter"/>
</dbReference>
<dbReference type="Proteomes" id="UP001372834">
    <property type="component" value="Unassembled WGS sequence"/>
</dbReference>
<comment type="subcellular location">
    <subcellularLocation>
        <location evidence="1">Membrane</location>
        <topology evidence="1">Multi-pass membrane protein</topology>
    </subcellularLocation>
</comment>
<gene>
    <name evidence="12" type="ORF">RUM43_004879</name>
</gene>
<evidence type="ECO:0000256" key="1">
    <source>
        <dbReference type="ARBA" id="ARBA00004141"/>
    </source>
</evidence>
<dbReference type="Pfam" id="PF03062">
    <property type="entry name" value="MBOAT"/>
    <property type="match status" value="1"/>
</dbReference>
<dbReference type="GO" id="GO:0016020">
    <property type="term" value="C:membrane"/>
    <property type="evidence" value="ECO:0007669"/>
    <property type="project" value="UniProtKB-SubCell"/>
</dbReference>
<dbReference type="PANTHER" id="PTHR13906">
    <property type="entry name" value="PORCUPINE"/>
    <property type="match status" value="1"/>
</dbReference>
<keyword evidence="7 11" id="KW-0472">Membrane</keyword>
<evidence type="ECO:0000256" key="8">
    <source>
        <dbReference type="ARBA" id="ARBA00023315"/>
    </source>
</evidence>
<feature type="transmembrane region" description="Helical" evidence="11">
    <location>
        <begin position="255"/>
        <end position="272"/>
    </location>
</feature>